<dbReference type="EC" id="4.2.1.1" evidence="2"/>
<dbReference type="Gene3D" id="3.40.1050.10">
    <property type="entry name" value="Carbonic anhydrase"/>
    <property type="match status" value="1"/>
</dbReference>
<evidence type="ECO:0000256" key="3">
    <source>
        <dbReference type="ARBA" id="ARBA00022723"/>
    </source>
</evidence>
<comment type="similarity">
    <text evidence="1">Belongs to the beta-class carbonic anhydrase family.</text>
</comment>
<dbReference type="GO" id="GO:0004089">
    <property type="term" value="F:carbonate dehydratase activity"/>
    <property type="evidence" value="ECO:0007669"/>
    <property type="project" value="UniProtKB-EC"/>
</dbReference>
<dbReference type="Proteomes" id="UP000036061">
    <property type="component" value="Chromosome"/>
</dbReference>
<feature type="binding site" evidence="6">
    <location>
        <position position="101"/>
    </location>
    <ligand>
        <name>Zn(2+)</name>
        <dbReference type="ChEBI" id="CHEBI:29105"/>
    </ligand>
</feature>
<protein>
    <recommendedName>
        <fullName evidence="2">carbonic anhydrase</fullName>
        <ecNumber evidence="2">4.2.1.1</ecNumber>
    </recommendedName>
</protein>
<evidence type="ECO:0000313" key="8">
    <source>
        <dbReference type="Proteomes" id="UP000036061"/>
    </source>
</evidence>
<dbReference type="PANTHER" id="PTHR43175">
    <property type="entry name" value="CARBONIC ANHYDRASE"/>
    <property type="match status" value="1"/>
</dbReference>
<dbReference type="Pfam" id="PF00484">
    <property type="entry name" value="Pro_CA"/>
    <property type="match status" value="1"/>
</dbReference>
<dbReference type="GO" id="GO:0008270">
    <property type="term" value="F:zinc ion binding"/>
    <property type="evidence" value="ECO:0007669"/>
    <property type="project" value="InterPro"/>
</dbReference>
<reference evidence="7 8" key="1">
    <citation type="journal article" date="2015" name="Genome Announc.">
        <title>Draft Genome Sequence of Brevibacillus brevis DZQ7, a Plant Growth-Promoting Rhizobacterium with Broad-Spectrum Antimicrobial Activity.</title>
        <authorList>
            <person name="Hou Q."/>
            <person name="Wang C."/>
            <person name="Hou X."/>
            <person name="Xia Z."/>
            <person name="Ye J."/>
            <person name="Liu K."/>
            <person name="Liu H."/>
            <person name="Wang J."/>
            <person name="Guo H."/>
            <person name="Yu X."/>
            <person name="Yang Y."/>
            <person name="Du B."/>
            <person name="Ding Y."/>
        </authorList>
    </citation>
    <scope>NUCLEOTIDE SEQUENCE [LARGE SCALE GENOMIC DNA]</scope>
    <source>
        <strain evidence="7 8">DZQ7</strain>
    </source>
</reference>
<dbReference type="InterPro" id="IPR001765">
    <property type="entry name" value="Carbonic_anhydrase"/>
</dbReference>
<evidence type="ECO:0000256" key="4">
    <source>
        <dbReference type="ARBA" id="ARBA00022833"/>
    </source>
</evidence>
<comment type="catalytic activity">
    <reaction evidence="5">
        <text>hydrogencarbonate + H(+) = CO2 + H2O</text>
        <dbReference type="Rhea" id="RHEA:10748"/>
        <dbReference type="ChEBI" id="CHEBI:15377"/>
        <dbReference type="ChEBI" id="CHEBI:15378"/>
        <dbReference type="ChEBI" id="CHEBI:16526"/>
        <dbReference type="ChEBI" id="CHEBI:17544"/>
        <dbReference type="EC" id="4.2.1.1"/>
    </reaction>
</comment>
<organism evidence="7 8">
    <name type="scientific">Brevibacillus brevis</name>
    <name type="common">Bacillus brevis</name>
    <dbReference type="NCBI Taxonomy" id="1393"/>
    <lineage>
        <taxon>Bacteria</taxon>
        <taxon>Bacillati</taxon>
        <taxon>Bacillota</taxon>
        <taxon>Bacilli</taxon>
        <taxon>Bacillales</taxon>
        <taxon>Paenibacillaceae</taxon>
        <taxon>Brevibacillus</taxon>
    </lineage>
</organism>
<keyword evidence="3 6" id="KW-0479">Metal-binding</keyword>
<dbReference type="InterPro" id="IPR036874">
    <property type="entry name" value="Carbonic_anhydrase_sf"/>
</dbReference>
<dbReference type="SMART" id="SM00947">
    <property type="entry name" value="Pro_CA"/>
    <property type="match status" value="1"/>
</dbReference>
<dbReference type="PANTHER" id="PTHR43175:SF3">
    <property type="entry name" value="CARBON DISULFIDE HYDROLASE"/>
    <property type="match status" value="1"/>
</dbReference>
<dbReference type="SUPFAM" id="SSF53056">
    <property type="entry name" value="beta-carbonic anhydrase, cab"/>
    <property type="match status" value="1"/>
</dbReference>
<keyword evidence="4 6" id="KW-0862">Zinc</keyword>
<evidence type="ECO:0000256" key="5">
    <source>
        <dbReference type="ARBA" id="ARBA00048348"/>
    </source>
</evidence>
<evidence type="ECO:0000313" key="7">
    <source>
        <dbReference type="EMBL" id="AWX55803.1"/>
    </source>
</evidence>
<gene>
    <name evidence="7" type="ORF">AB432_012480</name>
</gene>
<proteinExistence type="inferred from homology"/>
<name>A0A2Z4MHB7_BREBE</name>
<accession>A0A2Z4MHB7</accession>
<dbReference type="AlphaFoldDB" id="A0A2Z4MHB7"/>
<feature type="binding site" evidence="6">
    <location>
        <position position="40"/>
    </location>
    <ligand>
        <name>Zn(2+)</name>
        <dbReference type="ChEBI" id="CHEBI:29105"/>
    </ligand>
</feature>
<dbReference type="CDD" id="cd03379">
    <property type="entry name" value="beta_CA_cladeD"/>
    <property type="match status" value="1"/>
</dbReference>
<comment type="cofactor">
    <cofactor evidence="6">
        <name>Zn(2+)</name>
        <dbReference type="ChEBI" id="CHEBI:29105"/>
    </cofactor>
    <text evidence="6">Binds 1 zinc ion per subunit.</text>
</comment>
<feature type="binding site" evidence="6">
    <location>
        <position position="98"/>
    </location>
    <ligand>
        <name>Zn(2+)</name>
        <dbReference type="ChEBI" id="CHEBI:29105"/>
    </ligand>
</feature>
<dbReference type="EMBL" id="CP030117">
    <property type="protein sequence ID" value="AWX55803.1"/>
    <property type="molecule type" value="Genomic_DNA"/>
</dbReference>
<evidence type="ECO:0000256" key="6">
    <source>
        <dbReference type="PIRSR" id="PIRSR601765-1"/>
    </source>
</evidence>
<feature type="binding site" evidence="6">
    <location>
        <position position="42"/>
    </location>
    <ligand>
        <name>Zn(2+)</name>
        <dbReference type="ChEBI" id="CHEBI:29105"/>
    </ligand>
</feature>
<evidence type="ECO:0000256" key="2">
    <source>
        <dbReference type="ARBA" id="ARBA00012925"/>
    </source>
</evidence>
<sequence length="194" mass="21993">MKVRNLDEILAFNREFVANQEYEKYQTTKFPDKRLVVLSCMDTRLVELLPKAMNMRNGDIKHVKSAGAIVSHPFGSIMRSILIAIYELNAEEVMVVGHYDCGMSAIDSKRTMEKMLERGVSAQTFSTLQHAGINLHKWLHGFDRVEESVKNSVETIKNHPLLPPNVEVHGLLIDPVTGRLDVVVNGYERTKDSE</sequence>
<evidence type="ECO:0000256" key="1">
    <source>
        <dbReference type="ARBA" id="ARBA00006217"/>
    </source>
</evidence>